<feature type="transmembrane region" description="Helical" evidence="9">
    <location>
        <begin position="106"/>
        <end position="127"/>
    </location>
</feature>
<feature type="domain" description="Glycosyltransferase RgtA/B/C/D-like" evidence="10">
    <location>
        <begin position="85"/>
        <end position="212"/>
    </location>
</feature>
<reference evidence="12" key="1">
    <citation type="journal article" date="2019" name="Int. J. Syst. Evol. Microbiol.">
        <title>The Global Catalogue of Microorganisms (GCM) 10K type strain sequencing project: providing services to taxonomists for standard genome sequencing and annotation.</title>
        <authorList>
            <consortium name="The Broad Institute Genomics Platform"/>
            <consortium name="The Broad Institute Genome Sequencing Center for Infectious Disease"/>
            <person name="Wu L."/>
            <person name="Ma J."/>
        </authorList>
    </citation>
    <scope>NUCLEOTIDE SEQUENCE [LARGE SCALE GENOMIC DNA]</scope>
    <source>
        <strain evidence="12">CGMCC 4.7178</strain>
    </source>
</reference>
<dbReference type="InterPro" id="IPR038731">
    <property type="entry name" value="RgtA/B/C-like"/>
</dbReference>
<evidence type="ECO:0000256" key="9">
    <source>
        <dbReference type="SAM" id="Phobius"/>
    </source>
</evidence>
<feature type="transmembrane region" description="Helical" evidence="9">
    <location>
        <begin position="32"/>
        <end position="53"/>
    </location>
</feature>
<evidence type="ECO:0000256" key="4">
    <source>
        <dbReference type="ARBA" id="ARBA00022679"/>
    </source>
</evidence>
<keyword evidence="4" id="KW-0808">Transferase</keyword>
<accession>A0ABQ2MMR0</accession>
<evidence type="ECO:0000256" key="3">
    <source>
        <dbReference type="ARBA" id="ARBA00022676"/>
    </source>
</evidence>
<evidence type="ECO:0000256" key="5">
    <source>
        <dbReference type="ARBA" id="ARBA00022692"/>
    </source>
</evidence>
<evidence type="ECO:0000256" key="7">
    <source>
        <dbReference type="ARBA" id="ARBA00023136"/>
    </source>
</evidence>
<evidence type="ECO:0000256" key="8">
    <source>
        <dbReference type="SAM" id="MobiDB-lite"/>
    </source>
</evidence>
<proteinExistence type="predicted"/>
<keyword evidence="7 9" id="KW-0472">Membrane</keyword>
<keyword evidence="2" id="KW-1003">Cell membrane</keyword>
<feature type="region of interest" description="Disordered" evidence="8">
    <location>
        <begin position="1"/>
        <end position="20"/>
    </location>
</feature>
<dbReference type="PANTHER" id="PTHR33908">
    <property type="entry name" value="MANNOSYLTRANSFERASE YKCB-RELATED"/>
    <property type="match status" value="1"/>
</dbReference>
<organism evidence="11 12">
    <name type="scientific">Streptomyces daqingensis</name>
    <dbReference type="NCBI Taxonomy" id="1472640"/>
    <lineage>
        <taxon>Bacteria</taxon>
        <taxon>Bacillati</taxon>
        <taxon>Actinomycetota</taxon>
        <taxon>Actinomycetes</taxon>
        <taxon>Kitasatosporales</taxon>
        <taxon>Streptomycetaceae</taxon>
        <taxon>Streptomyces</taxon>
    </lineage>
</organism>
<feature type="transmembrane region" description="Helical" evidence="9">
    <location>
        <begin position="263"/>
        <end position="285"/>
    </location>
</feature>
<dbReference type="PANTHER" id="PTHR33908:SF3">
    <property type="entry name" value="UNDECAPRENYL PHOSPHATE-ALPHA-4-AMINO-4-DEOXY-L-ARABINOSE ARABINOSYL TRANSFERASE"/>
    <property type="match status" value="1"/>
</dbReference>
<evidence type="ECO:0000256" key="1">
    <source>
        <dbReference type="ARBA" id="ARBA00004651"/>
    </source>
</evidence>
<dbReference type="EMBL" id="BMMP01000015">
    <property type="protein sequence ID" value="GGO54511.1"/>
    <property type="molecule type" value="Genomic_DNA"/>
</dbReference>
<comment type="subcellular location">
    <subcellularLocation>
        <location evidence="1">Cell membrane</location>
        <topology evidence="1">Multi-pass membrane protein</topology>
    </subcellularLocation>
</comment>
<dbReference type="Pfam" id="PF13231">
    <property type="entry name" value="PMT_2"/>
    <property type="match status" value="1"/>
</dbReference>
<keyword evidence="5 9" id="KW-0812">Transmembrane</keyword>
<evidence type="ECO:0000313" key="12">
    <source>
        <dbReference type="Proteomes" id="UP000631535"/>
    </source>
</evidence>
<evidence type="ECO:0000256" key="6">
    <source>
        <dbReference type="ARBA" id="ARBA00022989"/>
    </source>
</evidence>
<feature type="transmembrane region" description="Helical" evidence="9">
    <location>
        <begin position="134"/>
        <end position="151"/>
    </location>
</feature>
<gene>
    <name evidence="11" type="ORF">GCM10012287_43630</name>
</gene>
<keyword evidence="6 9" id="KW-1133">Transmembrane helix</keyword>
<protein>
    <recommendedName>
        <fullName evidence="10">Glycosyltransferase RgtA/B/C/D-like domain-containing protein</fullName>
    </recommendedName>
</protein>
<dbReference type="Proteomes" id="UP000631535">
    <property type="component" value="Unassembled WGS sequence"/>
</dbReference>
<name>A0ABQ2MMR0_9ACTN</name>
<evidence type="ECO:0000259" key="10">
    <source>
        <dbReference type="Pfam" id="PF13231"/>
    </source>
</evidence>
<feature type="transmembrane region" description="Helical" evidence="9">
    <location>
        <begin position="340"/>
        <end position="363"/>
    </location>
</feature>
<feature type="transmembrane region" description="Helical" evidence="9">
    <location>
        <begin position="297"/>
        <end position="320"/>
    </location>
</feature>
<evidence type="ECO:0000256" key="2">
    <source>
        <dbReference type="ARBA" id="ARBA00022475"/>
    </source>
</evidence>
<dbReference type="RefSeq" id="WP_189038900.1">
    <property type="nucleotide sequence ID" value="NZ_BMMP01000015.1"/>
</dbReference>
<keyword evidence="12" id="KW-1185">Reference proteome</keyword>
<feature type="transmembrane region" description="Helical" evidence="9">
    <location>
        <begin position="180"/>
        <end position="209"/>
    </location>
</feature>
<sequence length="497" mass="52617">MPTSRPSAAPTPVPARGAPPQRAAARLLPGGFWGRLLPVLALLALVTRAPSFARPLWNPDEGFLATQARQLEAGGVLYETVVDRKPPLLPWLYEGAFAVFGDGSLWPLRAAAVAAVLTGAVLLASLARRRWGDRAGVLAGVCYVLVSVGLVPEDTQAATFEVFMLPWTVLAMWCADRGRWAGAGLAVAAAALTKQTGGAVLLPVLWLLWQSRGGGRAAVRLLGAAALPVAAAALALGPGRLLFWTVTGSGDYASVDGAAAHAALRAAANSALLVGGCLPVVLAARYARRRPGGAADVWVWLAASTAAVTVGFQFFGHYFLQLTPALALLAASALQHLRRQALSAALVVQGLVTAAFLLWAMLAPYGELAHQQRLAAEIRSRTVPSERVLLWGMHPETYWLADRAPASRYLTAGFLTNFSGGRGGVRVGERYAMDGAWPYFEGELRRDPPALVVDDSRGKPYAVRHTPTLREFLGRHYERAGTVGGAVLYVRAQPPAG</sequence>
<evidence type="ECO:0000313" key="11">
    <source>
        <dbReference type="EMBL" id="GGO54511.1"/>
    </source>
</evidence>
<keyword evidence="3" id="KW-0328">Glycosyltransferase</keyword>
<dbReference type="InterPro" id="IPR050297">
    <property type="entry name" value="LipidA_mod_glycosyltrf_83"/>
</dbReference>
<feature type="transmembrane region" description="Helical" evidence="9">
    <location>
        <begin position="221"/>
        <end position="243"/>
    </location>
</feature>
<comment type="caution">
    <text evidence="11">The sequence shown here is derived from an EMBL/GenBank/DDBJ whole genome shotgun (WGS) entry which is preliminary data.</text>
</comment>